<evidence type="ECO:0000313" key="2">
    <source>
        <dbReference type="Proteomes" id="UP001056120"/>
    </source>
</evidence>
<sequence>MRTIVKGCEDVRKVVADLKSKGASAVGVAGFCWGGAVDSTQLWLLECVVYIREQCVSRLDVAMFNAILREPGDEIPTDPVSDAISDSRFLPILSGKQVLEPVHY</sequence>
<accession>A0ACB9IGT9</accession>
<reference evidence="1 2" key="2">
    <citation type="journal article" date="2022" name="Mol. Ecol. Resour.">
        <title>The genomes of chicory, endive, great burdock and yacon provide insights into Asteraceae paleo-polyploidization history and plant inulin production.</title>
        <authorList>
            <person name="Fan W."/>
            <person name="Wang S."/>
            <person name="Wang H."/>
            <person name="Wang A."/>
            <person name="Jiang F."/>
            <person name="Liu H."/>
            <person name="Zhao H."/>
            <person name="Xu D."/>
            <person name="Zhang Y."/>
        </authorList>
    </citation>
    <scope>NUCLEOTIDE SEQUENCE [LARGE SCALE GENOMIC DNA]</scope>
    <source>
        <strain evidence="2">cv. Yunnan</strain>
        <tissue evidence="1">Leaves</tissue>
    </source>
</reference>
<comment type="caution">
    <text evidence="1">The sequence shown here is derived from an EMBL/GenBank/DDBJ whole genome shotgun (WGS) entry which is preliminary data.</text>
</comment>
<keyword evidence="2" id="KW-1185">Reference proteome</keyword>
<reference evidence="2" key="1">
    <citation type="journal article" date="2022" name="Mol. Ecol. Resour.">
        <title>The genomes of chicory, endive, great burdock and yacon provide insights into Asteraceae palaeo-polyploidization history and plant inulin production.</title>
        <authorList>
            <person name="Fan W."/>
            <person name="Wang S."/>
            <person name="Wang H."/>
            <person name="Wang A."/>
            <person name="Jiang F."/>
            <person name="Liu H."/>
            <person name="Zhao H."/>
            <person name="Xu D."/>
            <person name="Zhang Y."/>
        </authorList>
    </citation>
    <scope>NUCLEOTIDE SEQUENCE [LARGE SCALE GENOMIC DNA]</scope>
    <source>
        <strain evidence="2">cv. Yunnan</strain>
    </source>
</reference>
<protein>
    <submittedName>
        <fullName evidence="1">Uncharacterized protein</fullName>
    </submittedName>
</protein>
<evidence type="ECO:0000313" key="1">
    <source>
        <dbReference type="EMBL" id="KAI3806733.1"/>
    </source>
</evidence>
<organism evidence="1 2">
    <name type="scientific">Smallanthus sonchifolius</name>
    <dbReference type="NCBI Taxonomy" id="185202"/>
    <lineage>
        <taxon>Eukaryota</taxon>
        <taxon>Viridiplantae</taxon>
        <taxon>Streptophyta</taxon>
        <taxon>Embryophyta</taxon>
        <taxon>Tracheophyta</taxon>
        <taxon>Spermatophyta</taxon>
        <taxon>Magnoliopsida</taxon>
        <taxon>eudicotyledons</taxon>
        <taxon>Gunneridae</taxon>
        <taxon>Pentapetalae</taxon>
        <taxon>asterids</taxon>
        <taxon>campanulids</taxon>
        <taxon>Asterales</taxon>
        <taxon>Asteraceae</taxon>
        <taxon>Asteroideae</taxon>
        <taxon>Heliantheae alliance</taxon>
        <taxon>Millerieae</taxon>
        <taxon>Smallanthus</taxon>
    </lineage>
</organism>
<name>A0ACB9IGT9_9ASTR</name>
<gene>
    <name evidence="1" type="ORF">L1987_22647</name>
</gene>
<proteinExistence type="predicted"/>
<dbReference type="Proteomes" id="UP001056120">
    <property type="component" value="Linkage Group LG08"/>
</dbReference>
<dbReference type="EMBL" id="CM042025">
    <property type="protein sequence ID" value="KAI3806733.1"/>
    <property type="molecule type" value="Genomic_DNA"/>
</dbReference>